<evidence type="ECO:0000313" key="2">
    <source>
        <dbReference type="EMBL" id="MBK0419136.1"/>
    </source>
</evidence>
<accession>A0A934UV64</accession>
<name>A0A934UV64_9MICO</name>
<gene>
    <name evidence="2" type="ORF">JD276_08825</name>
</gene>
<keyword evidence="1" id="KW-0472">Membrane</keyword>
<feature type="transmembrane region" description="Helical" evidence="1">
    <location>
        <begin position="30"/>
        <end position="54"/>
    </location>
</feature>
<dbReference type="Proteomes" id="UP000608530">
    <property type="component" value="Unassembled WGS sequence"/>
</dbReference>
<feature type="transmembrane region" description="Helical" evidence="1">
    <location>
        <begin position="66"/>
        <end position="84"/>
    </location>
</feature>
<keyword evidence="1" id="KW-1133">Transmembrane helix</keyword>
<evidence type="ECO:0000256" key="1">
    <source>
        <dbReference type="SAM" id="Phobius"/>
    </source>
</evidence>
<evidence type="ECO:0000313" key="3">
    <source>
        <dbReference type="Proteomes" id="UP000608530"/>
    </source>
</evidence>
<keyword evidence="3" id="KW-1185">Reference proteome</keyword>
<keyword evidence="1" id="KW-0812">Transmembrane</keyword>
<sequence length="92" mass="9944">MSLIGTALLFAIGLLTLLLPSHDDGDTRKAVTILGTITAFVAAAWVVPAGATFYAESVEQASLGTWMLVFVVTLWYGLIPRLLIPREEQPSR</sequence>
<dbReference type="AlphaFoldDB" id="A0A934UV64"/>
<protein>
    <submittedName>
        <fullName evidence="2">Uncharacterized protein</fullName>
    </submittedName>
</protein>
<organism evidence="2 3">
    <name type="scientific">Leucobacter chromiisoli</name>
    <dbReference type="NCBI Taxonomy" id="2796471"/>
    <lineage>
        <taxon>Bacteria</taxon>
        <taxon>Bacillati</taxon>
        <taxon>Actinomycetota</taxon>
        <taxon>Actinomycetes</taxon>
        <taxon>Micrococcales</taxon>
        <taxon>Microbacteriaceae</taxon>
        <taxon>Leucobacter</taxon>
    </lineage>
</organism>
<comment type="caution">
    <text evidence="2">The sequence shown here is derived from an EMBL/GenBank/DDBJ whole genome shotgun (WGS) entry which is preliminary data.</text>
</comment>
<dbReference type="EMBL" id="JAEHOH010000011">
    <property type="protein sequence ID" value="MBK0419136.1"/>
    <property type="molecule type" value="Genomic_DNA"/>
</dbReference>
<proteinExistence type="predicted"/>
<reference evidence="2" key="1">
    <citation type="submission" date="2020-12" db="EMBL/GenBank/DDBJ databases">
        <title>Leucobacter sp. CAS1, isolated from Chromium sludge.</title>
        <authorList>
            <person name="Xu Z."/>
        </authorList>
    </citation>
    <scope>NUCLEOTIDE SEQUENCE</scope>
    <source>
        <strain evidence="2">CSA1</strain>
    </source>
</reference>